<dbReference type="PANTHER" id="PTHR12187">
    <property type="entry name" value="AGAP000124-PA"/>
    <property type="match status" value="1"/>
</dbReference>
<comment type="similarity">
    <text evidence="2">Belongs to the inositol 3,4-bisphosphate 4-phosphatase family.</text>
</comment>
<feature type="region of interest" description="Disordered" evidence="6">
    <location>
        <begin position="376"/>
        <end position="411"/>
    </location>
</feature>
<organism evidence="8 9">
    <name type="scientific">Spodoptera exigua</name>
    <name type="common">Beet armyworm</name>
    <name type="synonym">Noctua fulgens</name>
    <dbReference type="NCBI Taxonomy" id="7107"/>
    <lineage>
        <taxon>Eukaryota</taxon>
        <taxon>Metazoa</taxon>
        <taxon>Ecdysozoa</taxon>
        <taxon>Arthropoda</taxon>
        <taxon>Hexapoda</taxon>
        <taxon>Insecta</taxon>
        <taxon>Pterygota</taxon>
        <taxon>Neoptera</taxon>
        <taxon>Endopterygota</taxon>
        <taxon>Lepidoptera</taxon>
        <taxon>Glossata</taxon>
        <taxon>Ditrysia</taxon>
        <taxon>Noctuoidea</taxon>
        <taxon>Noctuidae</taxon>
        <taxon>Amphipyrinae</taxon>
        <taxon>Spodoptera</taxon>
    </lineage>
</organism>
<evidence type="ECO:0000256" key="2">
    <source>
        <dbReference type="ARBA" id="ARBA00006306"/>
    </source>
</evidence>
<sequence length="790" mass="88796">MRYNKQELAALASQTSQNFDREGVLVLKERQDGFFRRSEGCSVRWFRLRGNLLFYLKGPEPWYEPMGVIVLGHHHIKVQSQDENGHWPFQINMNEVPLCELALSCDNLLCDTHGRPPSPLVVIYVKNDKGLCIKYGATEIVETCSNPCFSKTILFRASDGLTGSALVRIVVYDVKERVSETIVPMGYTSMLLSTIQDKPWLKFFECFRDIYIQREKELLDELLSVGEICGQWQTRQLDLVSTHVSLLKHYCHSRRCMLSMENQHFKASSRKDDASLEFAPINLHLQRMWVHNDTLNKTGFHDIVTVGALVQQVKDINSTKAEMNSITNKIQAEYDNLVAVRRLREGISEDMEKILMLMQAQQYGAITPVVEDCDTFDASSSSSSKETSPTGETPTLSSSVPNISNYPKKKVPETELQFHNDYFKNEIEERDRGGLNHSFRSAIELRRESATLPAIGQLDQATRDNNLAFLRNVGIVVEDSLTCLVEELNRIVINNASSDEDLERIKGLMDGVRSSADDAARWMRLAHAAFRLRCESPLWAREHAALQTRRDTCFSQALSTVTAGLLCWLCSMPGDIVAKILSSGLGPLCGFEGLLSLYSTEKAMWGDMVVAVEDLQTVVFTLTKVGHSNSAVPHVSGTRGALTVYIPISDSLYTKFNSKEHLSFTITAVFFNIGVNEKATLAEALGETTPQYHSNTSSRTKPLEEVMETLRICVHKKVPKNVEVLHLAALATRLMNAIITEFSYNSSEGCRRENTQKNIGIRKYAFTKKQVMALPADYRPPPGTYGSTQT</sequence>
<dbReference type="EC" id="3.1.3.66" evidence="3"/>
<proteinExistence type="inferred from homology"/>
<name>A0A922MTE0_SPOEX</name>
<dbReference type="SUPFAM" id="SSF50729">
    <property type="entry name" value="PH domain-like"/>
    <property type="match status" value="1"/>
</dbReference>
<evidence type="ECO:0000256" key="6">
    <source>
        <dbReference type="SAM" id="MobiDB-lite"/>
    </source>
</evidence>
<dbReference type="GO" id="GO:0005737">
    <property type="term" value="C:cytoplasm"/>
    <property type="evidence" value="ECO:0007669"/>
    <property type="project" value="TreeGrafter"/>
</dbReference>
<dbReference type="EMBL" id="JACEFF010000190">
    <property type="protein sequence ID" value="KAH9642383.1"/>
    <property type="molecule type" value="Genomic_DNA"/>
</dbReference>
<evidence type="ECO:0000256" key="1">
    <source>
        <dbReference type="ARBA" id="ARBA00004847"/>
    </source>
</evidence>
<reference evidence="8" key="1">
    <citation type="journal article" date="2021" name="G3 (Bethesda)">
        <title>Genome and transcriptome analysis of the beet armyworm Spodoptera exigua reveals targets for pest control. .</title>
        <authorList>
            <person name="Simon S."/>
            <person name="Breeschoten T."/>
            <person name="Jansen H.J."/>
            <person name="Dirks R.P."/>
            <person name="Schranz M.E."/>
            <person name="Ros V.I.D."/>
        </authorList>
    </citation>
    <scope>NUCLEOTIDE SEQUENCE</scope>
    <source>
        <strain evidence="8">TB_SE_WUR_2020</strain>
    </source>
</reference>
<keyword evidence="5" id="KW-0443">Lipid metabolism</keyword>
<evidence type="ECO:0000313" key="9">
    <source>
        <dbReference type="Proteomes" id="UP000814243"/>
    </source>
</evidence>
<evidence type="ECO:0000313" key="8">
    <source>
        <dbReference type="EMBL" id="KAH9642383.1"/>
    </source>
</evidence>
<dbReference type="PANTHER" id="PTHR12187:SF11">
    <property type="entry name" value="PHOSPHATIDYLINOSITOL-3,4-BISPHOSPHATE 4-PHOSPHATASE"/>
    <property type="match status" value="1"/>
</dbReference>
<evidence type="ECO:0000259" key="7">
    <source>
        <dbReference type="PROSITE" id="PS50004"/>
    </source>
</evidence>
<accession>A0A922MTE0</accession>
<dbReference type="Gene3D" id="2.30.29.30">
    <property type="entry name" value="Pleckstrin-homology domain (PH domain)/Phosphotyrosine-binding domain (PTB)"/>
    <property type="match status" value="1"/>
</dbReference>
<evidence type="ECO:0000256" key="3">
    <source>
        <dbReference type="ARBA" id="ARBA00013037"/>
    </source>
</evidence>
<protein>
    <recommendedName>
        <fullName evidence="3">phosphatidylinositol-3,4-bisphosphate 4-phosphatase</fullName>
        <ecNumber evidence="3">3.1.3.66</ecNumber>
    </recommendedName>
</protein>
<comment type="caution">
    <text evidence="8">The sequence shown here is derived from an EMBL/GenBank/DDBJ whole genome shotgun (WGS) entry which is preliminary data.</text>
</comment>
<feature type="domain" description="C2" evidence="7">
    <location>
        <begin position="83"/>
        <end position="205"/>
    </location>
</feature>
<dbReference type="InterPro" id="IPR000008">
    <property type="entry name" value="C2_dom"/>
</dbReference>
<dbReference type="AlphaFoldDB" id="A0A922MTE0"/>
<evidence type="ECO:0000256" key="4">
    <source>
        <dbReference type="ARBA" id="ARBA00022801"/>
    </source>
</evidence>
<gene>
    <name evidence="8" type="ORF">HF086_004915</name>
</gene>
<comment type="pathway">
    <text evidence="1">Signal transduction; phosphatidylinositol signaling pathway.</text>
</comment>
<dbReference type="GO" id="GO:0016316">
    <property type="term" value="F:phosphatidylinositol-3,4-bisphosphate 4-phosphatase activity"/>
    <property type="evidence" value="ECO:0007669"/>
    <property type="project" value="UniProtKB-EC"/>
</dbReference>
<dbReference type="InterPro" id="IPR035892">
    <property type="entry name" value="C2_domain_sf"/>
</dbReference>
<dbReference type="PROSITE" id="PS50004">
    <property type="entry name" value="C2"/>
    <property type="match status" value="1"/>
</dbReference>
<feature type="compositionally biased region" description="Polar residues" evidence="6">
    <location>
        <begin position="385"/>
        <end position="405"/>
    </location>
</feature>
<dbReference type="Proteomes" id="UP000814243">
    <property type="component" value="Unassembled WGS sequence"/>
</dbReference>
<keyword evidence="4" id="KW-0378">Hydrolase</keyword>
<dbReference type="InterPro" id="IPR011993">
    <property type="entry name" value="PH-like_dom_sf"/>
</dbReference>
<evidence type="ECO:0000256" key="5">
    <source>
        <dbReference type="ARBA" id="ARBA00023098"/>
    </source>
</evidence>
<dbReference type="SUPFAM" id="SSF49562">
    <property type="entry name" value="C2 domain (Calcium/lipid-binding domain, CaLB)"/>
    <property type="match status" value="1"/>
</dbReference>
<dbReference type="InterPro" id="IPR039034">
    <property type="entry name" value="INPP4"/>
</dbReference>